<keyword evidence="3" id="KW-1185">Reference proteome</keyword>
<protein>
    <recommendedName>
        <fullName evidence="1">CHK kinase-like domain-containing protein</fullName>
    </recommendedName>
</protein>
<reference evidence="2 3" key="1">
    <citation type="submission" date="2020-11" db="EMBL/GenBank/DDBJ databases">
        <authorList>
            <person name="Wallbank WR R."/>
            <person name="Pardo Diaz C."/>
            <person name="Kozak K."/>
            <person name="Martin S."/>
            <person name="Jiggins C."/>
            <person name="Moest M."/>
            <person name="Warren A I."/>
            <person name="Generalovic N T."/>
            <person name="Byers J.R.P. K."/>
            <person name="Montejo-Kovacevich G."/>
            <person name="Yen C E."/>
        </authorList>
    </citation>
    <scope>NUCLEOTIDE SEQUENCE [LARGE SCALE GENOMIC DNA]</scope>
</reference>
<organism evidence="2 3">
    <name type="scientific">Hermetia illucens</name>
    <name type="common">Black soldier fly</name>
    <dbReference type="NCBI Taxonomy" id="343691"/>
    <lineage>
        <taxon>Eukaryota</taxon>
        <taxon>Metazoa</taxon>
        <taxon>Ecdysozoa</taxon>
        <taxon>Arthropoda</taxon>
        <taxon>Hexapoda</taxon>
        <taxon>Insecta</taxon>
        <taxon>Pterygota</taxon>
        <taxon>Neoptera</taxon>
        <taxon>Endopterygota</taxon>
        <taxon>Diptera</taxon>
        <taxon>Brachycera</taxon>
        <taxon>Stratiomyomorpha</taxon>
        <taxon>Stratiomyidae</taxon>
        <taxon>Hermetiinae</taxon>
        <taxon>Hermetia</taxon>
    </lineage>
</organism>
<evidence type="ECO:0000259" key="1">
    <source>
        <dbReference type="SMART" id="SM00587"/>
    </source>
</evidence>
<gene>
    <name evidence="2" type="ORF">HERILL_LOCUS2502</name>
</gene>
<sequence>MSNTNCCANLLSQSECCEILKKAAGDVDLLKYVIRPVSNNVVGFLGEYYKLLVTYRKENNEICEKSFFVKSLPLSNELQRKEINSLGFMKKESVLYSSLFVEMEPYSSFNWHPVIYLRRDDVLVLEDLAQSNYTHECFNYNSPPKYIRAVLDCMAAMHANSIVYEVKTGTNIGSDYANCVYESSVRRENSWIIAGLQAIQHVAKHHPNLQSEEHQNFIDMKLIPRLECIFDLQPSFQKYRRTFCHRDLWEKNIFYTKAPEDLRCLLIDFQIACYCPPGVDVLFFLYLNTNRSNRKENLQDYLDYYYNCLEKFTAEFQVNVQDHVTREEFDASCKEYKSLVLTLTGIYTPVVFLPEGYLGTMKMEDPKRYHRLMHVNRNDFVLECIEKFRDAGVIALDAIEELVEYLFNECALN</sequence>
<proteinExistence type="predicted"/>
<dbReference type="AlphaFoldDB" id="A0A7R8YN39"/>
<dbReference type="InterPro" id="IPR004119">
    <property type="entry name" value="EcKL"/>
</dbReference>
<dbReference type="SUPFAM" id="SSF56112">
    <property type="entry name" value="Protein kinase-like (PK-like)"/>
    <property type="match status" value="1"/>
</dbReference>
<dbReference type="OMA" id="DASCKEY"/>
<dbReference type="InterPro" id="IPR015897">
    <property type="entry name" value="CHK_kinase-like"/>
</dbReference>
<dbReference type="InterPro" id="IPR011009">
    <property type="entry name" value="Kinase-like_dom_sf"/>
</dbReference>
<evidence type="ECO:0000313" key="3">
    <source>
        <dbReference type="Proteomes" id="UP000594454"/>
    </source>
</evidence>
<name>A0A7R8YN39_HERIL</name>
<evidence type="ECO:0000313" key="2">
    <source>
        <dbReference type="EMBL" id="CAD7079281.1"/>
    </source>
</evidence>
<dbReference type="Gene3D" id="3.90.1200.10">
    <property type="match status" value="1"/>
</dbReference>
<dbReference type="Pfam" id="PF02958">
    <property type="entry name" value="EcKL"/>
    <property type="match status" value="1"/>
</dbReference>
<dbReference type="PANTHER" id="PTHR11012:SF59">
    <property type="entry name" value="CHK KINASE-LIKE DOMAIN-CONTAINING PROTEIN-RELATED"/>
    <property type="match status" value="1"/>
</dbReference>
<dbReference type="OrthoDB" id="190089at2759"/>
<feature type="domain" description="CHK kinase-like" evidence="1">
    <location>
        <begin position="123"/>
        <end position="315"/>
    </location>
</feature>
<dbReference type="PANTHER" id="PTHR11012">
    <property type="entry name" value="PROTEIN KINASE-LIKE DOMAIN-CONTAINING"/>
    <property type="match status" value="1"/>
</dbReference>
<dbReference type="SMART" id="SM00587">
    <property type="entry name" value="CHK"/>
    <property type="match status" value="1"/>
</dbReference>
<accession>A0A7R8YN39</accession>
<dbReference type="Proteomes" id="UP000594454">
    <property type="component" value="Chromosome 1"/>
</dbReference>
<dbReference type="EMBL" id="LR899009">
    <property type="protein sequence ID" value="CAD7079281.1"/>
    <property type="molecule type" value="Genomic_DNA"/>
</dbReference>
<dbReference type="InParanoid" id="A0A7R8YN39"/>